<dbReference type="InterPro" id="IPR025320">
    <property type="entry name" value="DUF4225"/>
</dbReference>
<comment type="caution">
    <text evidence="1">The sequence shown here is derived from an EMBL/GenBank/DDBJ whole genome shotgun (WGS) entry which is preliminary data.</text>
</comment>
<dbReference type="Pfam" id="PF13988">
    <property type="entry name" value="DUF4225"/>
    <property type="match status" value="1"/>
</dbReference>
<keyword evidence="2" id="KW-1185">Reference proteome</keyword>
<gene>
    <name evidence="1" type="ORF">V8N49_01360</name>
</gene>
<evidence type="ECO:0000313" key="1">
    <source>
        <dbReference type="EMBL" id="MEI2680321.1"/>
    </source>
</evidence>
<dbReference type="Proteomes" id="UP001306592">
    <property type="component" value="Unassembled WGS sequence"/>
</dbReference>
<dbReference type="EMBL" id="JBANEI010000001">
    <property type="protein sequence ID" value="MEI2680321.1"/>
    <property type="molecule type" value="Genomic_DNA"/>
</dbReference>
<accession>A0ABU8D9Y4</accession>
<evidence type="ECO:0000313" key="2">
    <source>
        <dbReference type="Proteomes" id="UP001306592"/>
    </source>
</evidence>
<proteinExistence type="predicted"/>
<name>A0ABU8D9Y4_ERWAP</name>
<sequence>MDNYLDKNRFISLYYANAQKDAVILRKTADHAGFRYLRSPVVRDGFMKNIDTFIQSQLNGISKSKNESECRECIFNLRKQKEHIDNQTFSLMNGRAKIIASGQVVKELDTWGYIINGVGVVTGGIQFVAGVGIAISSALTGNIIGVGAGAFLVVHGLNSLQEGG</sequence>
<reference evidence="1 2" key="1">
    <citation type="submission" date="2024-02" db="EMBL/GenBank/DDBJ databases">
        <title>First report Erwinia aphidicola in onion in Chile.</title>
        <authorList>
            <person name="Valenzuela M."/>
            <person name="Pena M."/>
            <person name="Dutta B."/>
        </authorList>
    </citation>
    <scope>NUCLEOTIDE SEQUENCE [LARGE SCALE GENOMIC DNA]</scope>
    <source>
        <strain evidence="1 2">QCJ3A</strain>
    </source>
</reference>
<organism evidence="1 2">
    <name type="scientific">Erwinia aphidicola</name>
    <dbReference type="NCBI Taxonomy" id="68334"/>
    <lineage>
        <taxon>Bacteria</taxon>
        <taxon>Pseudomonadati</taxon>
        <taxon>Pseudomonadota</taxon>
        <taxon>Gammaproteobacteria</taxon>
        <taxon>Enterobacterales</taxon>
        <taxon>Erwiniaceae</taxon>
        <taxon>Erwinia</taxon>
    </lineage>
</organism>
<protein>
    <submittedName>
        <fullName evidence="1">DUF4225 domain-containing protein</fullName>
    </submittedName>
</protein>
<dbReference type="RefSeq" id="WP_253073992.1">
    <property type="nucleotide sequence ID" value="NZ_CAKKMT010000008.1"/>
</dbReference>